<reference evidence="1 2" key="1">
    <citation type="journal article" date="2018" name="Mol. Biol. Evol.">
        <title>Analysis of the draft genome of the red seaweed Gracilariopsis chorda provides insights into genome size evolution in Rhodophyta.</title>
        <authorList>
            <person name="Lee J."/>
            <person name="Yang E.C."/>
            <person name="Graf L."/>
            <person name="Yang J.H."/>
            <person name="Qiu H."/>
            <person name="Zel Zion U."/>
            <person name="Chan C.X."/>
            <person name="Stephens T.G."/>
            <person name="Weber A.P.M."/>
            <person name="Boo G.H."/>
            <person name="Boo S.M."/>
            <person name="Kim K.M."/>
            <person name="Shin Y."/>
            <person name="Jung M."/>
            <person name="Lee S.J."/>
            <person name="Yim H.S."/>
            <person name="Lee J.H."/>
            <person name="Bhattacharya D."/>
            <person name="Yoon H.S."/>
        </authorList>
    </citation>
    <scope>NUCLEOTIDE SEQUENCE [LARGE SCALE GENOMIC DNA]</scope>
    <source>
        <strain evidence="1 2">SKKU-2015</strain>
        <tissue evidence="1">Whole body</tissue>
    </source>
</reference>
<dbReference type="Proteomes" id="UP000247409">
    <property type="component" value="Unassembled WGS sequence"/>
</dbReference>
<dbReference type="InterPro" id="IPR015943">
    <property type="entry name" value="WD40/YVTN_repeat-like_dom_sf"/>
</dbReference>
<organism evidence="1 2">
    <name type="scientific">Gracilariopsis chorda</name>
    <dbReference type="NCBI Taxonomy" id="448386"/>
    <lineage>
        <taxon>Eukaryota</taxon>
        <taxon>Rhodophyta</taxon>
        <taxon>Florideophyceae</taxon>
        <taxon>Rhodymeniophycidae</taxon>
        <taxon>Gracilariales</taxon>
        <taxon>Gracilariaceae</taxon>
        <taxon>Gracilariopsis</taxon>
    </lineage>
</organism>
<sequence>MNVIGISDDGDRVISAADFTVRVWDVGMDKRKGVNDAYSRAVVTCAEVSEDGRWLVYGSNDGWVFLRDMKSGGMVGRVAQDN</sequence>
<dbReference type="Pfam" id="PF00400">
    <property type="entry name" value="WD40"/>
    <property type="match status" value="2"/>
</dbReference>
<evidence type="ECO:0000313" key="1">
    <source>
        <dbReference type="EMBL" id="PXF46901.1"/>
    </source>
</evidence>
<dbReference type="InterPro" id="IPR001680">
    <property type="entry name" value="WD40_rpt"/>
</dbReference>
<keyword evidence="2" id="KW-1185">Reference proteome</keyword>
<proteinExistence type="predicted"/>
<dbReference type="EMBL" id="NBIV01000031">
    <property type="protein sequence ID" value="PXF46901.1"/>
    <property type="molecule type" value="Genomic_DNA"/>
</dbReference>
<dbReference type="Gene3D" id="2.130.10.10">
    <property type="entry name" value="YVTN repeat-like/Quinoprotein amine dehydrogenase"/>
    <property type="match status" value="1"/>
</dbReference>
<dbReference type="OrthoDB" id="1932312at2759"/>
<dbReference type="AlphaFoldDB" id="A0A2V3IXR0"/>
<accession>A0A2V3IXR0</accession>
<name>A0A2V3IXR0_9FLOR</name>
<comment type="caution">
    <text evidence="1">The sequence shown here is derived from an EMBL/GenBank/DDBJ whole genome shotgun (WGS) entry which is preliminary data.</text>
</comment>
<gene>
    <name evidence="1" type="ORF">BWQ96_03239</name>
</gene>
<protein>
    <submittedName>
        <fullName evidence="1">Uncharacterized protein</fullName>
    </submittedName>
</protein>
<dbReference type="SUPFAM" id="SSF50998">
    <property type="entry name" value="Quinoprotein alcohol dehydrogenase-like"/>
    <property type="match status" value="1"/>
</dbReference>
<evidence type="ECO:0000313" key="2">
    <source>
        <dbReference type="Proteomes" id="UP000247409"/>
    </source>
</evidence>
<dbReference type="InterPro" id="IPR011047">
    <property type="entry name" value="Quinoprotein_ADH-like_sf"/>
</dbReference>